<evidence type="ECO:0000259" key="2">
    <source>
        <dbReference type="Pfam" id="PF00173"/>
    </source>
</evidence>
<keyword evidence="1" id="KW-0812">Transmembrane</keyword>
<dbReference type="OrthoDB" id="2686234at2759"/>
<evidence type="ECO:0000313" key="3">
    <source>
        <dbReference type="EMBL" id="KAG6372222.1"/>
    </source>
</evidence>
<dbReference type="Proteomes" id="UP000683000">
    <property type="component" value="Unassembled WGS sequence"/>
</dbReference>
<dbReference type="InterPro" id="IPR001199">
    <property type="entry name" value="Cyt_B5-like_heme/steroid-bd"/>
</dbReference>
<keyword evidence="4" id="KW-1185">Reference proteome</keyword>
<keyword evidence="1" id="KW-0472">Membrane</keyword>
<reference evidence="3" key="1">
    <citation type="submission" date="2021-03" db="EMBL/GenBank/DDBJ databases">
        <title>Evolutionary innovations through gain and loss of genes in the ectomycorrhizal Boletales.</title>
        <authorList>
            <person name="Wu G."/>
            <person name="Miyauchi S."/>
            <person name="Morin E."/>
            <person name="Yang Z.-L."/>
            <person name="Xu J."/>
            <person name="Martin F.M."/>
        </authorList>
    </citation>
    <scope>NUCLEOTIDE SEQUENCE</scope>
    <source>
        <strain evidence="3">BR01</strain>
    </source>
</reference>
<accession>A0A8I2YI57</accession>
<evidence type="ECO:0000313" key="4">
    <source>
        <dbReference type="Proteomes" id="UP000683000"/>
    </source>
</evidence>
<dbReference type="PROSITE" id="PS51257">
    <property type="entry name" value="PROKAR_LIPOPROTEIN"/>
    <property type="match status" value="1"/>
</dbReference>
<keyword evidence="1" id="KW-1133">Transmembrane helix</keyword>
<comment type="caution">
    <text evidence="3">The sequence shown here is derived from an EMBL/GenBank/DDBJ whole genome shotgun (WGS) entry which is preliminary data.</text>
</comment>
<gene>
    <name evidence="3" type="ORF">JVT61DRAFT_8022</name>
</gene>
<sequence length="152" mass="16631">MKREDVCQAWREKFALNVIIWFICACVVFVIAVLGVVICPTEHVFNTSELASHSYSNLANNVYAAIRGEVFDLTQVASTCQRVVSVIPTKSILQYGGQDATNLFPVQVSALCNGVSGSVSPWVQLSAANTMDLNAQYHDFRGVSNDTSRLVL</sequence>
<proteinExistence type="predicted"/>
<protein>
    <recommendedName>
        <fullName evidence="2">Cytochrome b5 heme-binding domain-containing protein</fullName>
    </recommendedName>
</protein>
<dbReference type="Gene3D" id="3.10.120.10">
    <property type="entry name" value="Cytochrome b5-like heme/steroid binding domain"/>
    <property type="match status" value="1"/>
</dbReference>
<dbReference type="SUPFAM" id="SSF55856">
    <property type="entry name" value="Cytochrome b5-like heme/steroid binding domain"/>
    <property type="match status" value="1"/>
</dbReference>
<feature type="transmembrane region" description="Helical" evidence="1">
    <location>
        <begin position="14"/>
        <end position="38"/>
    </location>
</feature>
<dbReference type="InterPro" id="IPR036400">
    <property type="entry name" value="Cyt_B5-like_heme/steroid_sf"/>
</dbReference>
<organism evidence="3 4">
    <name type="scientific">Boletus reticuloceps</name>
    <dbReference type="NCBI Taxonomy" id="495285"/>
    <lineage>
        <taxon>Eukaryota</taxon>
        <taxon>Fungi</taxon>
        <taxon>Dikarya</taxon>
        <taxon>Basidiomycota</taxon>
        <taxon>Agaricomycotina</taxon>
        <taxon>Agaricomycetes</taxon>
        <taxon>Agaricomycetidae</taxon>
        <taxon>Boletales</taxon>
        <taxon>Boletineae</taxon>
        <taxon>Boletaceae</taxon>
        <taxon>Boletoideae</taxon>
        <taxon>Boletus</taxon>
    </lineage>
</organism>
<name>A0A8I2YI57_9AGAM</name>
<dbReference type="EMBL" id="JAGFBS010000029">
    <property type="protein sequence ID" value="KAG6372222.1"/>
    <property type="molecule type" value="Genomic_DNA"/>
</dbReference>
<dbReference type="AlphaFoldDB" id="A0A8I2YI57"/>
<evidence type="ECO:0000256" key="1">
    <source>
        <dbReference type="SAM" id="Phobius"/>
    </source>
</evidence>
<dbReference type="Pfam" id="PF00173">
    <property type="entry name" value="Cyt-b5"/>
    <property type="match status" value="1"/>
</dbReference>
<feature type="domain" description="Cytochrome b5 heme-binding" evidence="2">
    <location>
        <begin position="48"/>
        <end position="108"/>
    </location>
</feature>